<keyword evidence="2" id="KW-1185">Reference proteome</keyword>
<dbReference type="EMBL" id="UNQJ01000011">
    <property type="protein sequence ID" value="SYZ33697.1"/>
    <property type="molecule type" value="Genomic_DNA"/>
</dbReference>
<dbReference type="RefSeq" id="WP_197720606.1">
    <property type="nucleotide sequence ID" value="NZ_LR134442.1"/>
</dbReference>
<evidence type="ECO:0000313" key="1">
    <source>
        <dbReference type="EMBL" id="SYZ33697.1"/>
    </source>
</evidence>
<sequence>MTKTINTILTGAVAVLLVTAASGCGAFHAEDYPTDGPSRTATSNPQEVTAEQFGHSWPFAVEHGTVGCEVNDDGDPVLTFTAPDGTRYALNSVQGNRELPDASEIASGSIGPIRSFAFSVCDV</sequence>
<reference evidence="2" key="1">
    <citation type="submission" date="2018-08" db="EMBL/GenBank/DDBJ databases">
        <authorList>
            <person name="Hornung B."/>
        </authorList>
    </citation>
    <scope>NUCLEOTIDE SEQUENCE [LARGE SCALE GENOMIC DNA]</scope>
</reference>
<keyword evidence="1" id="KW-0449">Lipoprotein</keyword>
<dbReference type="PROSITE" id="PS51257">
    <property type="entry name" value="PROKAR_LIPOPROTEIN"/>
    <property type="match status" value="1"/>
</dbReference>
<dbReference type="AlphaFoldDB" id="A0A383S6Z7"/>
<accession>A0A383S6Z7</accession>
<evidence type="ECO:0000313" key="2">
    <source>
        <dbReference type="Proteomes" id="UP000263928"/>
    </source>
</evidence>
<proteinExistence type="predicted"/>
<name>A0A383S6Z7_9ACTN</name>
<gene>
    <name evidence="1" type="ORF">PROPAUS_1617</name>
</gene>
<protein>
    <submittedName>
        <fullName evidence="1">Prokaryotic membrane lipoprotein lipid attachment site profile</fullName>
    </submittedName>
</protein>
<dbReference type="Proteomes" id="UP000263928">
    <property type="component" value="Unassembled WGS sequence"/>
</dbReference>
<organism evidence="1 2">
    <name type="scientific">Propionibacterium australiense</name>
    <dbReference type="NCBI Taxonomy" id="119981"/>
    <lineage>
        <taxon>Bacteria</taxon>
        <taxon>Bacillati</taxon>
        <taxon>Actinomycetota</taxon>
        <taxon>Actinomycetes</taxon>
        <taxon>Propionibacteriales</taxon>
        <taxon>Propionibacteriaceae</taxon>
        <taxon>Propionibacterium</taxon>
    </lineage>
</organism>